<evidence type="ECO:0000256" key="6">
    <source>
        <dbReference type="ARBA" id="ARBA00022801"/>
    </source>
</evidence>
<evidence type="ECO:0000259" key="10">
    <source>
        <dbReference type="Pfam" id="PF01431"/>
    </source>
</evidence>
<feature type="signal peptide" evidence="9">
    <location>
        <begin position="1"/>
        <end position="21"/>
    </location>
</feature>
<feature type="chain" id="PRO_5026723354" evidence="9">
    <location>
        <begin position="22"/>
        <end position="685"/>
    </location>
</feature>
<dbReference type="InterPro" id="IPR024079">
    <property type="entry name" value="MetalloPept_cat_dom_sf"/>
</dbReference>
<feature type="domain" description="Peptidase M13 C-terminal" evidence="10">
    <location>
        <begin position="501"/>
        <end position="684"/>
    </location>
</feature>
<evidence type="ECO:0000256" key="3">
    <source>
        <dbReference type="ARBA" id="ARBA00007357"/>
    </source>
</evidence>
<dbReference type="Pfam" id="PF01431">
    <property type="entry name" value="Peptidase_M13"/>
    <property type="match status" value="1"/>
</dbReference>
<dbReference type="GO" id="GO:0004222">
    <property type="term" value="F:metalloendopeptidase activity"/>
    <property type="evidence" value="ECO:0007669"/>
    <property type="project" value="InterPro"/>
</dbReference>
<evidence type="ECO:0000256" key="4">
    <source>
        <dbReference type="ARBA" id="ARBA00022670"/>
    </source>
</evidence>
<dbReference type="PANTHER" id="PTHR11733">
    <property type="entry name" value="ZINC METALLOPROTEASE FAMILY M13 NEPRILYSIN-RELATED"/>
    <property type="match status" value="1"/>
</dbReference>
<evidence type="ECO:0000256" key="9">
    <source>
        <dbReference type="SAM" id="SignalP"/>
    </source>
</evidence>
<evidence type="ECO:0000256" key="8">
    <source>
        <dbReference type="ARBA" id="ARBA00023049"/>
    </source>
</evidence>
<keyword evidence="8" id="KW-0482">Metalloprotease</keyword>
<accession>A0A6J2U0X1</accession>
<dbReference type="GO" id="GO:0046872">
    <property type="term" value="F:metal ion binding"/>
    <property type="evidence" value="ECO:0007669"/>
    <property type="project" value="UniProtKB-KW"/>
</dbReference>
<dbReference type="RefSeq" id="XP_030381550.1">
    <property type="nucleotide sequence ID" value="XM_030525690.1"/>
</dbReference>
<dbReference type="CDD" id="cd08662">
    <property type="entry name" value="M13"/>
    <property type="match status" value="1"/>
</dbReference>
<organism evidence="12 13">
    <name type="scientific">Drosophila lebanonensis</name>
    <name type="common">Fruit fly</name>
    <name type="synonym">Scaptodrosophila lebanonensis</name>
    <dbReference type="NCBI Taxonomy" id="7225"/>
    <lineage>
        <taxon>Eukaryota</taxon>
        <taxon>Metazoa</taxon>
        <taxon>Ecdysozoa</taxon>
        <taxon>Arthropoda</taxon>
        <taxon>Hexapoda</taxon>
        <taxon>Insecta</taxon>
        <taxon>Pterygota</taxon>
        <taxon>Neoptera</taxon>
        <taxon>Endopterygota</taxon>
        <taxon>Diptera</taxon>
        <taxon>Brachycera</taxon>
        <taxon>Muscomorpha</taxon>
        <taxon>Ephydroidea</taxon>
        <taxon>Drosophilidae</taxon>
        <taxon>Scaptodrosophila</taxon>
    </lineage>
</organism>
<protein>
    <submittedName>
        <fullName evidence="13">Neprilysin-4</fullName>
    </submittedName>
</protein>
<dbReference type="Pfam" id="PF05649">
    <property type="entry name" value="Peptidase_M13_N"/>
    <property type="match status" value="1"/>
</dbReference>
<dbReference type="Gene3D" id="3.40.390.10">
    <property type="entry name" value="Collagenase (Catalytic Domain)"/>
    <property type="match status" value="1"/>
</dbReference>
<gene>
    <name evidence="13" type="primary">LOC115629266</name>
</gene>
<keyword evidence="4" id="KW-0645">Protease</keyword>
<dbReference type="GO" id="GO:0005886">
    <property type="term" value="C:plasma membrane"/>
    <property type="evidence" value="ECO:0007669"/>
    <property type="project" value="UniProtKB-SubCell"/>
</dbReference>
<dbReference type="InterPro" id="IPR000718">
    <property type="entry name" value="Peptidase_M13"/>
</dbReference>
<keyword evidence="7" id="KW-0862">Zinc</keyword>
<evidence type="ECO:0000313" key="12">
    <source>
        <dbReference type="Proteomes" id="UP000504634"/>
    </source>
</evidence>
<dbReference type="SUPFAM" id="SSF55486">
    <property type="entry name" value="Metalloproteases ('zincins'), catalytic domain"/>
    <property type="match status" value="1"/>
</dbReference>
<comment type="subcellular location">
    <subcellularLocation>
        <location evidence="2">Cell membrane</location>
        <topology evidence="2">Single-pass type II membrane protein</topology>
    </subcellularLocation>
</comment>
<dbReference type="InterPro" id="IPR042089">
    <property type="entry name" value="Peptidase_M13_dom_2"/>
</dbReference>
<dbReference type="InterPro" id="IPR008753">
    <property type="entry name" value="Peptidase_M13_N"/>
</dbReference>
<dbReference type="InterPro" id="IPR018497">
    <property type="entry name" value="Peptidase_M13_C"/>
</dbReference>
<dbReference type="PRINTS" id="PR00786">
    <property type="entry name" value="NEPRILYSIN"/>
</dbReference>
<dbReference type="Proteomes" id="UP000504634">
    <property type="component" value="Unplaced"/>
</dbReference>
<dbReference type="GeneID" id="115629266"/>
<dbReference type="PROSITE" id="PS51885">
    <property type="entry name" value="NEPRILYSIN"/>
    <property type="match status" value="1"/>
</dbReference>
<sequence>MYTSRIYAGLMPLLLLLSSTGRHLSRISVSGTPSSPTPGDCSAEKRYIEDQMDESSAACDDFYEHACGNWRAPYPLRVLGAHDTRTLMRALNKQLLIQHFDRERESQNVRQSNSSSAASFYNSCLSGRQVLRPYTEALRSYAEWPLLNGSTSSDSSSTFDWLRISAELRRYGVQGLWQLLVQPNWQASEQRVFYLMPPSFDLLRSRGGRGPVNEESVFLYERYIKLLLLDMGVRVRRANLIVSDLVSFERQLLSLIQPDSSQLVLRAPHTLQQLAALFPGLHLLDYFKTLLAGMESLPADYEQRLLIVADTAYLLKLEQLLSDGQAVSPQRLAKWLLIQFLAHFELHLHDDKLLAAQQEHCLLQLNTFMPREFSQLYVQLRHGVATGENFLAKAHTRLPQDFQALKEQFERMINATPIFENDAPTHKLALDKLRAMRLLLPQVATDTGTPAGLHLGDDYDENLLQLSRAQALLEFNDVLQCLRRGACGARESHTYGPLDVNGYYKLKRNVIELPIGVLRPPMYSECNGEARAFGSLGYVMAHELLHGFDYDGINYDEAGNAASQWTAHSIIKFGVRAACYLTPRYSNATLTIDENIADSEGLRLAFETFRAQRPSMTVEPSEHKEFFLAFAQTWCGHAAQSSGITQHASHRERVNNVLSNFPEFAETFQCKTGSLMHPADKCHIW</sequence>
<proteinExistence type="inferred from homology"/>
<name>A0A6J2U0X1_DROLE</name>
<comment type="similarity">
    <text evidence="3">Belongs to the peptidase M13 family.</text>
</comment>
<evidence type="ECO:0000256" key="2">
    <source>
        <dbReference type="ARBA" id="ARBA00004401"/>
    </source>
</evidence>
<dbReference type="PANTHER" id="PTHR11733:SF238">
    <property type="entry name" value="FI07649P-RELATED"/>
    <property type="match status" value="1"/>
</dbReference>
<evidence type="ECO:0000256" key="1">
    <source>
        <dbReference type="ARBA" id="ARBA00001947"/>
    </source>
</evidence>
<keyword evidence="9" id="KW-0732">Signal</keyword>
<evidence type="ECO:0000259" key="11">
    <source>
        <dbReference type="Pfam" id="PF05649"/>
    </source>
</evidence>
<evidence type="ECO:0000256" key="7">
    <source>
        <dbReference type="ARBA" id="ARBA00022833"/>
    </source>
</evidence>
<dbReference type="GO" id="GO:0016485">
    <property type="term" value="P:protein processing"/>
    <property type="evidence" value="ECO:0007669"/>
    <property type="project" value="TreeGrafter"/>
</dbReference>
<keyword evidence="5" id="KW-0479">Metal-binding</keyword>
<evidence type="ECO:0000256" key="5">
    <source>
        <dbReference type="ARBA" id="ARBA00022723"/>
    </source>
</evidence>
<reference evidence="13" key="1">
    <citation type="submission" date="2025-08" db="UniProtKB">
        <authorList>
            <consortium name="RefSeq"/>
        </authorList>
    </citation>
    <scope>IDENTIFICATION</scope>
    <source>
        <strain evidence="13">11010-0011.00</strain>
        <tissue evidence="13">Whole body</tissue>
    </source>
</reference>
<keyword evidence="6" id="KW-0378">Hydrolase</keyword>
<dbReference type="AlphaFoldDB" id="A0A6J2U0X1"/>
<dbReference type="OrthoDB" id="6487182at2759"/>
<keyword evidence="12" id="KW-1185">Reference proteome</keyword>
<comment type="cofactor">
    <cofactor evidence="1">
        <name>Zn(2+)</name>
        <dbReference type="ChEBI" id="CHEBI:29105"/>
    </cofactor>
</comment>
<dbReference type="Gene3D" id="1.10.1380.10">
    <property type="entry name" value="Neutral endopeptidase , domain2"/>
    <property type="match status" value="1"/>
</dbReference>
<evidence type="ECO:0000313" key="13">
    <source>
        <dbReference type="RefSeq" id="XP_030381550.1"/>
    </source>
</evidence>
<feature type="domain" description="Peptidase M13 N-terminal" evidence="11">
    <location>
        <begin position="59"/>
        <end position="437"/>
    </location>
</feature>